<dbReference type="VEuPathDB" id="TrichDB:TVAG_114290"/>
<dbReference type="VEuPathDB" id="TrichDB:TVAGG3_0281310"/>
<reference evidence="2" key="1">
    <citation type="submission" date="2006-10" db="EMBL/GenBank/DDBJ databases">
        <authorList>
            <person name="Amadeo P."/>
            <person name="Zhao Q."/>
            <person name="Wortman J."/>
            <person name="Fraser-Liggett C."/>
            <person name="Carlton J."/>
        </authorList>
    </citation>
    <scope>NUCLEOTIDE SEQUENCE</scope>
    <source>
        <strain evidence="2">G3</strain>
    </source>
</reference>
<sequence length="74" mass="8957">MGEMWRELTDEQRNVYIEKSKIAVEEIRERNKQENRVMRRNKMNKYKNKSSSKNEEGEASKNSTTSQREEDDEE</sequence>
<feature type="compositionally biased region" description="Basic residues" evidence="1">
    <location>
        <begin position="38"/>
        <end position="50"/>
    </location>
</feature>
<keyword evidence="3" id="KW-1185">Reference proteome</keyword>
<dbReference type="InterPro" id="IPR036910">
    <property type="entry name" value="HMG_box_dom_sf"/>
</dbReference>
<dbReference type="SUPFAM" id="SSF47095">
    <property type="entry name" value="HMG-box"/>
    <property type="match status" value="1"/>
</dbReference>
<name>A2F3V6_TRIV3</name>
<dbReference type="KEGG" id="tva:4758245"/>
<evidence type="ECO:0000256" key="1">
    <source>
        <dbReference type="SAM" id="MobiDB-lite"/>
    </source>
</evidence>
<dbReference type="AlphaFoldDB" id="A2F3V6"/>
<dbReference type="Proteomes" id="UP000001542">
    <property type="component" value="Unassembled WGS sequence"/>
</dbReference>
<dbReference type="InParanoid" id="A2F3V6"/>
<dbReference type="RefSeq" id="XP_001313354.1">
    <property type="nucleotide sequence ID" value="XM_001313353.1"/>
</dbReference>
<evidence type="ECO:0000313" key="2">
    <source>
        <dbReference type="EMBL" id="EAY00425.1"/>
    </source>
</evidence>
<dbReference type="EMBL" id="DS113602">
    <property type="protein sequence ID" value="EAY00425.1"/>
    <property type="molecule type" value="Genomic_DNA"/>
</dbReference>
<proteinExistence type="predicted"/>
<reference evidence="2" key="2">
    <citation type="journal article" date="2007" name="Science">
        <title>Draft genome sequence of the sexually transmitted pathogen Trichomonas vaginalis.</title>
        <authorList>
            <person name="Carlton J.M."/>
            <person name="Hirt R.P."/>
            <person name="Silva J.C."/>
            <person name="Delcher A.L."/>
            <person name="Schatz M."/>
            <person name="Zhao Q."/>
            <person name="Wortman J.R."/>
            <person name="Bidwell S.L."/>
            <person name="Alsmark U.C.M."/>
            <person name="Besteiro S."/>
            <person name="Sicheritz-Ponten T."/>
            <person name="Noel C.J."/>
            <person name="Dacks J.B."/>
            <person name="Foster P.G."/>
            <person name="Simillion C."/>
            <person name="Van de Peer Y."/>
            <person name="Miranda-Saavedra D."/>
            <person name="Barton G.J."/>
            <person name="Westrop G.D."/>
            <person name="Mueller S."/>
            <person name="Dessi D."/>
            <person name="Fiori P.L."/>
            <person name="Ren Q."/>
            <person name="Paulsen I."/>
            <person name="Zhang H."/>
            <person name="Bastida-Corcuera F.D."/>
            <person name="Simoes-Barbosa A."/>
            <person name="Brown M.T."/>
            <person name="Hayes R.D."/>
            <person name="Mukherjee M."/>
            <person name="Okumura C.Y."/>
            <person name="Schneider R."/>
            <person name="Smith A.J."/>
            <person name="Vanacova S."/>
            <person name="Villalvazo M."/>
            <person name="Haas B.J."/>
            <person name="Pertea M."/>
            <person name="Feldblyum T.V."/>
            <person name="Utterback T.R."/>
            <person name="Shu C.L."/>
            <person name="Osoegawa K."/>
            <person name="de Jong P.J."/>
            <person name="Hrdy I."/>
            <person name="Horvathova L."/>
            <person name="Zubacova Z."/>
            <person name="Dolezal P."/>
            <person name="Malik S.B."/>
            <person name="Logsdon J.M. Jr."/>
            <person name="Henze K."/>
            <person name="Gupta A."/>
            <person name="Wang C.C."/>
            <person name="Dunne R.L."/>
            <person name="Upcroft J.A."/>
            <person name="Upcroft P."/>
            <person name="White O."/>
            <person name="Salzberg S.L."/>
            <person name="Tang P."/>
            <person name="Chiu C.-H."/>
            <person name="Lee Y.-S."/>
            <person name="Embley T.M."/>
            <person name="Coombs G.H."/>
            <person name="Mottram J.C."/>
            <person name="Tachezy J."/>
            <person name="Fraser-Liggett C.M."/>
            <person name="Johnson P.J."/>
        </authorList>
    </citation>
    <scope>NUCLEOTIDE SEQUENCE [LARGE SCALE GENOMIC DNA]</scope>
    <source>
        <strain evidence="2">G3</strain>
    </source>
</reference>
<feature type="region of interest" description="Disordered" evidence="1">
    <location>
        <begin position="30"/>
        <end position="74"/>
    </location>
</feature>
<dbReference type="SMR" id="A2F3V6"/>
<protein>
    <submittedName>
        <fullName evidence="2">Uncharacterized protein</fullName>
    </submittedName>
</protein>
<organism evidence="2 3">
    <name type="scientific">Trichomonas vaginalis (strain ATCC PRA-98 / G3)</name>
    <dbReference type="NCBI Taxonomy" id="412133"/>
    <lineage>
        <taxon>Eukaryota</taxon>
        <taxon>Metamonada</taxon>
        <taxon>Parabasalia</taxon>
        <taxon>Trichomonadida</taxon>
        <taxon>Trichomonadidae</taxon>
        <taxon>Trichomonas</taxon>
    </lineage>
</organism>
<accession>A2F3V6</accession>
<evidence type="ECO:0000313" key="3">
    <source>
        <dbReference type="Proteomes" id="UP000001542"/>
    </source>
</evidence>
<gene>
    <name evidence="2" type="ORF">TVAG_114290</name>
</gene>